<evidence type="ECO:0000313" key="3">
    <source>
        <dbReference type="Proteomes" id="UP000299102"/>
    </source>
</evidence>
<comment type="caution">
    <text evidence="2">The sequence shown here is derived from an EMBL/GenBank/DDBJ whole genome shotgun (WGS) entry which is preliminary data.</text>
</comment>
<sequence length="84" mass="9588">MMMMMLLIIQFYSKLISHEERWLGAHLRRSGARGDADLKAAGSWSPAPPGHKQTSRDIDAPSRLGRLHQRCNRFGFVLHTRFAV</sequence>
<name>A0A4C1YVZ9_EUMVA</name>
<proteinExistence type="predicted"/>
<protein>
    <submittedName>
        <fullName evidence="2">Uncharacterized protein</fullName>
    </submittedName>
</protein>
<evidence type="ECO:0000256" key="1">
    <source>
        <dbReference type="SAM" id="MobiDB-lite"/>
    </source>
</evidence>
<keyword evidence="3" id="KW-1185">Reference proteome</keyword>
<dbReference type="Proteomes" id="UP000299102">
    <property type="component" value="Unassembled WGS sequence"/>
</dbReference>
<reference evidence="2 3" key="1">
    <citation type="journal article" date="2019" name="Commun. Biol.">
        <title>The bagworm genome reveals a unique fibroin gene that provides high tensile strength.</title>
        <authorList>
            <person name="Kono N."/>
            <person name="Nakamura H."/>
            <person name="Ohtoshi R."/>
            <person name="Tomita M."/>
            <person name="Numata K."/>
            <person name="Arakawa K."/>
        </authorList>
    </citation>
    <scope>NUCLEOTIDE SEQUENCE [LARGE SCALE GENOMIC DNA]</scope>
</reference>
<feature type="region of interest" description="Disordered" evidence="1">
    <location>
        <begin position="37"/>
        <end position="58"/>
    </location>
</feature>
<accession>A0A4C1YVZ9</accession>
<dbReference type="AlphaFoldDB" id="A0A4C1YVZ9"/>
<dbReference type="EMBL" id="BGZK01001400">
    <property type="protein sequence ID" value="GBP79092.1"/>
    <property type="molecule type" value="Genomic_DNA"/>
</dbReference>
<evidence type="ECO:0000313" key="2">
    <source>
        <dbReference type="EMBL" id="GBP79092.1"/>
    </source>
</evidence>
<gene>
    <name evidence="2" type="ORF">EVAR_103517_1</name>
</gene>
<organism evidence="2 3">
    <name type="scientific">Eumeta variegata</name>
    <name type="common">Bagworm moth</name>
    <name type="synonym">Eumeta japonica</name>
    <dbReference type="NCBI Taxonomy" id="151549"/>
    <lineage>
        <taxon>Eukaryota</taxon>
        <taxon>Metazoa</taxon>
        <taxon>Ecdysozoa</taxon>
        <taxon>Arthropoda</taxon>
        <taxon>Hexapoda</taxon>
        <taxon>Insecta</taxon>
        <taxon>Pterygota</taxon>
        <taxon>Neoptera</taxon>
        <taxon>Endopterygota</taxon>
        <taxon>Lepidoptera</taxon>
        <taxon>Glossata</taxon>
        <taxon>Ditrysia</taxon>
        <taxon>Tineoidea</taxon>
        <taxon>Psychidae</taxon>
        <taxon>Oiketicinae</taxon>
        <taxon>Eumeta</taxon>
    </lineage>
</organism>